<dbReference type="InParanoid" id="M1CPA4"/>
<dbReference type="eggNOG" id="KOG0496">
    <property type="taxonomic scope" value="Eukaryota"/>
</dbReference>
<dbReference type="Proteomes" id="UP000011115">
    <property type="component" value="Unassembled WGS sequence"/>
</dbReference>
<evidence type="ECO:0000313" key="2">
    <source>
        <dbReference type="Proteomes" id="UP000011115"/>
    </source>
</evidence>
<protein>
    <submittedName>
        <fullName evidence="1">Beta-galactosidase</fullName>
    </submittedName>
</protein>
<dbReference type="EnsemblPlants" id="PGSC0003DMT400071778">
    <property type="protein sequence ID" value="PGSC0003DMT400071778"/>
    <property type="gene ID" value="PGSC0003DMG400027921"/>
</dbReference>
<proteinExistence type="predicted"/>
<dbReference type="Gramene" id="PGSC0003DMT400071778">
    <property type="protein sequence ID" value="PGSC0003DMT400071778"/>
    <property type="gene ID" value="PGSC0003DMG400027921"/>
</dbReference>
<dbReference type="HOGENOM" id="CLU_788472_0_0_1"/>
<organism evidence="1 2">
    <name type="scientific">Solanum tuberosum</name>
    <name type="common">Potato</name>
    <dbReference type="NCBI Taxonomy" id="4113"/>
    <lineage>
        <taxon>Eukaryota</taxon>
        <taxon>Viridiplantae</taxon>
        <taxon>Streptophyta</taxon>
        <taxon>Embryophyta</taxon>
        <taxon>Tracheophyta</taxon>
        <taxon>Spermatophyta</taxon>
        <taxon>Magnoliopsida</taxon>
        <taxon>eudicotyledons</taxon>
        <taxon>Gunneridae</taxon>
        <taxon>Pentapetalae</taxon>
        <taxon>asterids</taxon>
        <taxon>lamiids</taxon>
        <taxon>Solanales</taxon>
        <taxon>Solanaceae</taxon>
        <taxon>Solanoideae</taxon>
        <taxon>Solaneae</taxon>
        <taxon>Solanum</taxon>
    </lineage>
</organism>
<name>M1CPA4_SOLTU</name>
<evidence type="ECO:0000313" key="1">
    <source>
        <dbReference type="EnsemblPlants" id="PGSC0003DMT400071778"/>
    </source>
</evidence>
<accession>M1CPA4</accession>
<reference evidence="2" key="1">
    <citation type="journal article" date="2011" name="Nature">
        <title>Genome sequence and analysis of the tuber crop potato.</title>
        <authorList>
            <consortium name="The Potato Genome Sequencing Consortium"/>
        </authorList>
    </citation>
    <scope>NUCLEOTIDE SEQUENCE [LARGE SCALE GENOMIC DNA]</scope>
    <source>
        <strain evidence="2">cv. DM1-3 516 R44</strain>
    </source>
</reference>
<reference evidence="1" key="2">
    <citation type="submission" date="2015-06" db="UniProtKB">
        <authorList>
            <consortium name="EnsemblPlants"/>
        </authorList>
    </citation>
    <scope>IDENTIFICATION</scope>
    <source>
        <strain evidence="1">DM1-3 516 R44</strain>
    </source>
</reference>
<dbReference type="AlphaFoldDB" id="M1CPA4"/>
<sequence>MSNEACKVFNAMSTSLLVRVLVERTVQQFLFKEGPYFLTSFGGRGSLMPVAHSTHALPMSVNLVMVKFRGTVMVNCVWDPGISSQTMHRNGLMETTEAYLLLGFIEAHIYNSRPHNDSQYQSFICATIFLPISERRATVVILYGQDNIELQWSVSSQRNLRKMAFNMSTVGAKTLSPTVSRELVLFETNSLFQIVLKSTMSLKELLGAWGDNNLIFEELIEQQNVPTDQCAYWWCLTMIYIFIDHISFWIDICTFECIVVTIQLTRIVTCKWLMVAQPIKLVQEYNDILLISERIDEKRAIAIVVALNLKDKVLIGDGNIVMNQPQPDRNFNITKSVIGPKRLIWDPGPISD</sequence>
<keyword evidence="2" id="KW-1185">Reference proteome</keyword>
<dbReference type="PaxDb" id="4113-PGSC0003DMT400071778"/>